<evidence type="ECO:0000313" key="4">
    <source>
        <dbReference type="Proteomes" id="UP000199598"/>
    </source>
</evidence>
<protein>
    <submittedName>
        <fullName evidence="3">Uncharacterized protein</fullName>
    </submittedName>
</protein>
<keyword evidence="4" id="KW-1185">Reference proteome</keyword>
<feature type="region of interest" description="Disordered" evidence="2">
    <location>
        <begin position="187"/>
        <end position="216"/>
    </location>
</feature>
<evidence type="ECO:0000256" key="1">
    <source>
        <dbReference type="SAM" id="Coils"/>
    </source>
</evidence>
<reference evidence="3 4" key="1">
    <citation type="submission" date="2016-10" db="EMBL/GenBank/DDBJ databases">
        <authorList>
            <person name="Varghese N."/>
            <person name="Submissions S."/>
        </authorList>
    </citation>
    <scope>NUCLEOTIDE SEQUENCE [LARGE SCALE GENOMIC DNA]</scope>
    <source>
        <strain evidence="3 4">DSM 16392</strain>
    </source>
</reference>
<sequence length="216" mass="25413">MITVTRHYKSIDHFLKHGVRGVRDWDLSKEALAQYKAMLADRDMMRRWAHFQGGDYDLEELMEQGEVELAEIDDELAAAEDVCRHLSKKLMRLEKQTRGAGSARYQALQNEYEVTARKYDLLDEKLQRLKGQKQEFSQRKKRLRKQKARTSENAQVCVTRTDDRLVVRIGGRIYEVVPFNVKVRRKRSYKSTDPFPGQERSLKALASKQKLLNQRR</sequence>
<dbReference type="RefSeq" id="WP_093521728.1">
    <property type="nucleotide sequence ID" value="NZ_FOSK01000010.1"/>
</dbReference>
<gene>
    <name evidence="3" type="ORF">SAMN04488518_110115</name>
</gene>
<dbReference type="EMBL" id="FOSK01000010">
    <property type="protein sequence ID" value="SFK86045.1"/>
    <property type="molecule type" value="Genomic_DNA"/>
</dbReference>
<accession>A0A1I4CYT3</accession>
<dbReference type="Proteomes" id="UP000199598">
    <property type="component" value="Unassembled WGS sequence"/>
</dbReference>
<proteinExistence type="predicted"/>
<feature type="coiled-coil region" evidence="1">
    <location>
        <begin position="62"/>
        <end position="153"/>
    </location>
</feature>
<comment type="caution">
    <text evidence="3">The sequence shown here is derived from an EMBL/GenBank/DDBJ whole genome shotgun (WGS) entry which is preliminary data.</text>
</comment>
<evidence type="ECO:0000313" key="3">
    <source>
        <dbReference type="EMBL" id="SFK86045.1"/>
    </source>
</evidence>
<keyword evidence="1" id="KW-0175">Coiled coil</keyword>
<evidence type="ECO:0000256" key="2">
    <source>
        <dbReference type="SAM" id="MobiDB-lite"/>
    </source>
</evidence>
<organism evidence="3 4">
    <name type="scientific">Pseudovibrio ascidiaceicola</name>
    <dbReference type="NCBI Taxonomy" id="285279"/>
    <lineage>
        <taxon>Bacteria</taxon>
        <taxon>Pseudomonadati</taxon>
        <taxon>Pseudomonadota</taxon>
        <taxon>Alphaproteobacteria</taxon>
        <taxon>Hyphomicrobiales</taxon>
        <taxon>Stappiaceae</taxon>
        <taxon>Pseudovibrio</taxon>
    </lineage>
</organism>
<feature type="compositionally biased region" description="Low complexity" evidence="2">
    <location>
        <begin position="203"/>
        <end position="216"/>
    </location>
</feature>
<name>A0A1I4CYT3_9HYPH</name>